<reference evidence="2 3" key="1">
    <citation type="submission" date="2019-11" db="EMBL/GenBank/DDBJ databases">
        <authorList>
            <person name="Zheng R.K."/>
            <person name="Sun C.M."/>
        </authorList>
    </citation>
    <scope>NUCLEOTIDE SEQUENCE [LARGE SCALE GENOMIC DNA]</scope>
    <source>
        <strain evidence="2 3">SRB007</strain>
    </source>
</reference>
<dbReference type="Gene3D" id="3.40.50.300">
    <property type="entry name" value="P-loop containing nucleotide triphosphate hydrolases"/>
    <property type="match status" value="1"/>
</dbReference>
<accession>A0A6I6JKG1</accession>
<dbReference type="GO" id="GO:0005524">
    <property type="term" value="F:ATP binding"/>
    <property type="evidence" value="ECO:0007669"/>
    <property type="project" value="InterPro"/>
</dbReference>
<gene>
    <name evidence="2" type="ORF">GM415_15535</name>
</gene>
<dbReference type="SUPFAM" id="SSF52540">
    <property type="entry name" value="P-loop containing nucleoside triphosphate hydrolases"/>
    <property type="match status" value="1"/>
</dbReference>
<organism evidence="2 3">
    <name type="scientific">Pseudodesulfovibrio cashew</name>
    <dbReference type="NCBI Taxonomy" id="2678688"/>
    <lineage>
        <taxon>Bacteria</taxon>
        <taxon>Pseudomonadati</taxon>
        <taxon>Thermodesulfobacteriota</taxon>
        <taxon>Desulfovibrionia</taxon>
        <taxon>Desulfovibrionales</taxon>
        <taxon>Desulfovibrionaceae</taxon>
    </lineage>
</organism>
<dbReference type="PANTHER" id="PTHR30153">
    <property type="entry name" value="REPLICATIVE DNA HELICASE DNAB"/>
    <property type="match status" value="1"/>
</dbReference>
<dbReference type="Pfam" id="PF03796">
    <property type="entry name" value="DnaB_C"/>
    <property type="match status" value="1"/>
</dbReference>
<protein>
    <submittedName>
        <fullName evidence="2">AAA family ATPase</fullName>
    </submittedName>
</protein>
<proteinExistence type="predicted"/>
<sequence length="277" mass="30015">MPGRTRDKSEGGKISFLILFPRNRLRGADPYFLIPETEWTANATPSTVSYMRRKAPTHINSIVPGLVNEFPNHEPETAAACVIGNLHGGQLITVASRPSVGKTNLAAHVVARVSALTPTPVSSAVFSLEGAADMFAMRILSAVFCGNLHQAATLLSHAPIVIDDTPGISELKLTDRCRDLAPLGLVVIDYLQLLRSGLEHGSPEDEINRVVPGLKKLAEDLDAPVIILFQLPRHVDKRPDRRPELSDLNQALADASDMVILLTPGHDHHSNHIIAKS</sequence>
<evidence type="ECO:0000313" key="2">
    <source>
        <dbReference type="EMBL" id="QGY41468.1"/>
    </source>
</evidence>
<name>A0A6I6JKG1_9BACT</name>
<dbReference type="InterPro" id="IPR027417">
    <property type="entry name" value="P-loop_NTPase"/>
</dbReference>
<evidence type="ECO:0000313" key="3">
    <source>
        <dbReference type="Proteomes" id="UP000428328"/>
    </source>
</evidence>
<keyword evidence="3" id="KW-1185">Reference proteome</keyword>
<feature type="domain" description="SF4 helicase" evidence="1">
    <location>
        <begin position="59"/>
        <end position="252"/>
    </location>
</feature>
<dbReference type="AlphaFoldDB" id="A0A6I6JKG1"/>
<dbReference type="InterPro" id="IPR007694">
    <property type="entry name" value="DNA_helicase_DnaB-like_C"/>
</dbReference>
<dbReference type="PANTHER" id="PTHR30153:SF2">
    <property type="entry name" value="REPLICATIVE DNA HELICASE"/>
    <property type="match status" value="1"/>
</dbReference>
<dbReference type="EMBL" id="CP046400">
    <property type="protein sequence ID" value="QGY41468.1"/>
    <property type="molecule type" value="Genomic_DNA"/>
</dbReference>
<evidence type="ECO:0000259" key="1">
    <source>
        <dbReference type="PROSITE" id="PS51199"/>
    </source>
</evidence>
<dbReference type="PROSITE" id="PS51199">
    <property type="entry name" value="SF4_HELICASE"/>
    <property type="match status" value="1"/>
</dbReference>
<dbReference type="GO" id="GO:0006260">
    <property type="term" value="P:DNA replication"/>
    <property type="evidence" value="ECO:0007669"/>
    <property type="project" value="InterPro"/>
</dbReference>
<dbReference type="Proteomes" id="UP000428328">
    <property type="component" value="Chromosome"/>
</dbReference>
<dbReference type="KEGG" id="psel:GM415_15535"/>
<dbReference type="GO" id="GO:0003678">
    <property type="term" value="F:DNA helicase activity"/>
    <property type="evidence" value="ECO:0007669"/>
    <property type="project" value="InterPro"/>
</dbReference>
<dbReference type="GO" id="GO:0005829">
    <property type="term" value="C:cytosol"/>
    <property type="evidence" value="ECO:0007669"/>
    <property type="project" value="TreeGrafter"/>
</dbReference>